<evidence type="ECO:0000313" key="1">
    <source>
        <dbReference type="EMBL" id="GFY24303.1"/>
    </source>
</evidence>
<sequence>MGSNSRLCKPRSDTYTTRLPRPLYRMGQIIPAFEIVRRIFLFPSLKGAPRFEPGTSRSAVECSTTKLYTPCQQTFALRFVGRDTKMPCLEIYRMG</sequence>
<proteinExistence type="predicted"/>
<dbReference type="Proteomes" id="UP000887159">
    <property type="component" value="Unassembled WGS sequence"/>
</dbReference>
<dbReference type="AlphaFoldDB" id="A0A8X7B9V0"/>
<keyword evidence="2" id="KW-1185">Reference proteome</keyword>
<protein>
    <submittedName>
        <fullName evidence="1">Uncharacterized protein</fullName>
    </submittedName>
</protein>
<comment type="caution">
    <text evidence="1">The sequence shown here is derived from an EMBL/GenBank/DDBJ whole genome shotgun (WGS) entry which is preliminary data.</text>
</comment>
<dbReference type="EMBL" id="BMAU01021369">
    <property type="protein sequence ID" value="GFY24303.1"/>
    <property type="molecule type" value="Genomic_DNA"/>
</dbReference>
<gene>
    <name evidence="1" type="ORF">TNCV_1013521</name>
</gene>
<name>A0A8X7B9V0_TRICX</name>
<evidence type="ECO:0000313" key="2">
    <source>
        <dbReference type="Proteomes" id="UP000887159"/>
    </source>
</evidence>
<organism evidence="1 2">
    <name type="scientific">Trichonephila clavipes</name>
    <name type="common">Golden silk orbweaver</name>
    <name type="synonym">Nephila clavipes</name>
    <dbReference type="NCBI Taxonomy" id="2585209"/>
    <lineage>
        <taxon>Eukaryota</taxon>
        <taxon>Metazoa</taxon>
        <taxon>Ecdysozoa</taxon>
        <taxon>Arthropoda</taxon>
        <taxon>Chelicerata</taxon>
        <taxon>Arachnida</taxon>
        <taxon>Araneae</taxon>
        <taxon>Araneomorphae</taxon>
        <taxon>Entelegynae</taxon>
        <taxon>Araneoidea</taxon>
        <taxon>Nephilidae</taxon>
        <taxon>Trichonephila</taxon>
    </lineage>
</organism>
<accession>A0A8X7B9V0</accession>
<reference evidence="1" key="1">
    <citation type="submission" date="2020-08" db="EMBL/GenBank/DDBJ databases">
        <title>Multicomponent nature underlies the extraordinary mechanical properties of spider dragline silk.</title>
        <authorList>
            <person name="Kono N."/>
            <person name="Nakamura H."/>
            <person name="Mori M."/>
            <person name="Yoshida Y."/>
            <person name="Ohtoshi R."/>
            <person name="Malay A.D."/>
            <person name="Moran D.A.P."/>
            <person name="Tomita M."/>
            <person name="Numata K."/>
            <person name="Arakawa K."/>
        </authorList>
    </citation>
    <scope>NUCLEOTIDE SEQUENCE</scope>
</reference>